<dbReference type="STRING" id="88036.D8QMI6"/>
<evidence type="ECO:0000313" key="2">
    <source>
        <dbReference type="EMBL" id="EFJ37942.1"/>
    </source>
</evidence>
<dbReference type="InParanoid" id="D8QMI6"/>
<dbReference type="OrthoDB" id="25002at2759"/>
<dbReference type="eggNOG" id="ENOG502QW8R">
    <property type="taxonomic scope" value="Eukaryota"/>
</dbReference>
<dbReference type="HAMAP" id="MF_00469">
    <property type="entry name" value="TrhO"/>
    <property type="match status" value="1"/>
</dbReference>
<dbReference type="SUPFAM" id="SSF52821">
    <property type="entry name" value="Rhodanese/Cell cycle control phosphatase"/>
    <property type="match status" value="1"/>
</dbReference>
<evidence type="ECO:0000259" key="1">
    <source>
        <dbReference type="PROSITE" id="PS50206"/>
    </source>
</evidence>
<gene>
    <name evidence="2" type="ORF">SELMODRAFT_74995</name>
</gene>
<dbReference type="Gramene" id="EFJ37942">
    <property type="protein sequence ID" value="EFJ37942"/>
    <property type="gene ID" value="SELMODRAFT_74995"/>
</dbReference>
<feature type="domain" description="Rhodanese" evidence="1">
    <location>
        <begin position="158"/>
        <end position="254"/>
    </location>
</feature>
<dbReference type="PROSITE" id="PS50206">
    <property type="entry name" value="RHODANESE_3"/>
    <property type="match status" value="1"/>
</dbReference>
<dbReference type="InterPro" id="IPR001763">
    <property type="entry name" value="Rhodanese-like_dom"/>
</dbReference>
<organism evidence="3">
    <name type="scientific">Selaginella moellendorffii</name>
    <name type="common">Spikemoss</name>
    <dbReference type="NCBI Taxonomy" id="88036"/>
    <lineage>
        <taxon>Eukaryota</taxon>
        <taxon>Viridiplantae</taxon>
        <taxon>Streptophyta</taxon>
        <taxon>Embryophyta</taxon>
        <taxon>Tracheophyta</taxon>
        <taxon>Lycopodiopsida</taxon>
        <taxon>Selaginellales</taxon>
        <taxon>Selaginellaceae</taxon>
        <taxon>Selaginella</taxon>
    </lineage>
</organism>
<dbReference type="Gene3D" id="3.30.70.100">
    <property type="match status" value="1"/>
</dbReference>
<accession>D8QMI6</accession>
<dbReference type="InterPro" id="IPR020936">
    <property type="entry name" value="TrhO"/>
</dbReference>
<dbReference type="PANTHER" id="PTHR43268">
    <property type="entry name" value="THIOSULFATE SULFURTRANSFERASE/RHODANESE-LIKE DOMAIN-CONTAINING PROTEIN 2"/>
    <property type="match status" value="1"/>
</dbReference>
<dbReference type="PANTHER" id="PTHR43268:SF3">
    <property type="entry name" value="RHODANESE-LIKE DOMAIN-CONTAINING PROTEIN 7-RELATED"/>
    <property type="match status" value="1"/>
</dbReference>
<dbReference type="HOGENOM" id="CLU_038878_2_0_1"/>
<dbReference type="CDD" id="cd01518">
    <property type="entry name" value="RHOD_YceA"/>
    <property type="match status" value="1"/>
</dbReference>
<dbReference type="Proteomes" id="UP000001514">
    <property type="component" value="Unassembled WGS sequence"/>
</dbReference>
<dbReference type="Pfam" id="PF17773">
    <property type="entry name" value="UPF0176_N"/>
    <property type="match status" value="1"/>
</dbReference>
<dbReference type="AlphaFoldDB" id="D8QMI6"/>
<sequence>MTVLVNASTKDPSEDDEVTNKLASTKNLDDLTVVSFYKFADIPDYTTKRQSLVDVCGRLHVSGGIILAAEGINGSISGTKKAVAEVLESIQADARLANLRITRAPASYDEVGSDGAFRWNHVRVRLKKEVVPLGVPGLNPANKAGQYVKPSDWNELISDPETVVIDVRNSYETRIGSFKGALDPKTASFREFPDWVDKNLSLKGDRPCRIATFCTGGIRCEKATAFLLDRGFDEVYHLEGGILRYLEETQPAESLWQGECFVFDRRVSVEHSLVPGTYDLCYACKKPVNKQDMESTEWEAGVSCPHCFHHKSQREKDRARARQRQFDILSY</sequence>
<dbReference type="KEGG" id="smo:SELMODRAFT_74995"/>
<name>D8QMI6_SELML</name>
<dbReference type="Gene3D" id="3.40.250.10">
    <property type="entry name" value="Rhodanese-like domain"/>
    <property type="match status" value="1"/>
</dbReference>
<dbReference type="FunCoup" id="D8QMI6">
    <property type="interactions" value="725"/>
</dbReference>
<keyword evidence="3" id="KW-1185">Reference proteome</keyword>
<dbReference type="SMART" id="SM00450">
    <property type="entry name" value="RHOD"/>
    <property type="match status" value="1"/>
</dbReference>
<dbReference type="OMA" id="MESTEWE"/>
<dbReference type="InterPro" id="IPR040503">
    <property type="entry name" value="TRHO_N"/>
</dbReference>
<proteinExistence type="inferred from homology"/>
<protein>
    <recommendedName>
        <fullName evidence="1">Rhodanese domain-containing protein</fullName>
    </recommendedName>
</protein>
<evidence type="ECO:0000313" key="3">
    <source>
        <dbReference type="Proteomes" id="UP000001514"/>
    </source>
</evidence>
<dbReference type="InterPro" id="IPR036873">
    <property type="entry name" value="Rhodanese-like_dom_sf"/>
</dbReference>
<dbReference type="Pfam" id="PF00581">
    <property type="entry name" value="Rhodanese"/>
    <property type="match status" value="1"/>
</dbReference>
<reference evidence="2 3" key="1">
    <citation type="journal article" date="2011" name="Science">
        <title>The Selaginella genome identifies genetic changes associated with the evolution of vascular plants.</title>
        <authorList>
            <person name="Banks J.A."/>
            <person name="Nishiyama T."/>
            <person name="Hasebe M."/>
            <person name="Bowman J.L."/>
            <person name="Gribskov M."/>
            <person name="dePamphilis C."/>
            <person name="Albert V.A."/>
            <person name="Aono N."/>
            <person name="Aoyama T."/>
            <person name="Ambrose B.A."/>
            <person name="Ashton N.W."/>
            <person name="Axtell M.J."/>
            <person name="Barker E."/>
            <person name="Barker M.S."/>
            <person name="Bennetzen J.L."/>
            <person name="Bonawitz N.D."/>
            <person name="Chapple C."/>
            <person name="Cheng C."/>
            <person name="Correa L.G."/>
            <person name="Dacre M."/>
            <person name="DeBarry J."/>
            <person name="Dreyer I."/>
            <person name="Elias M."/>
            <person name="Engstrom E.M."/>
            <person name="Estelle M."/>
            <person name="Feng L."/>
            <person name="Finet C."/>
            <person name="Floyd S.K."/>
            <person name="Frommer W.B."/>
            <person name="Fujita T."/>
            <person name="Gramzow L."/>
            <person name="Gutensohn M."/>
            <person name="Harholt J."/>
            <person name="Hattori M."/>
            <person name="Heyl A."/>
            <person name="Hirai T."/>
            <person name="Hiwatashi Y."/>
            <person name="Ishikawa M."/>
            <person name="Iwata M."/>
            <person name="Karol K.G."/>
            <person name="Koehler B."/>
            <person name="Kolukisaoglu U."/>
            <person name="Kubo M."/>
            <person name="Kurata T."/>
            <person name="Lalonde S."/>
            <person name="Li K."/>
            <person name="Li Y."/>
            <person name="Litt A."/>
            <person name="Lyons E."/>
            <person name="Manning G."/>
            <person name="Maruyama T."/>
            <person name="Michael T.P."/>
            <person name="Mikami K."/>
            <person name="Miyazaki S."/>
            <person name="Morinaga S."/>
            <person name="Murata T."/>
            <person name="Mueller-Roeber B."/>
            <person name="Nelson D.R."/>
            <person name="Obara M."/>
            <person name="Oguri Y."/>
            <person name="Olmstead R.G."/>
            <person name="Onodera N."/>
            <person name="Petersen B.L."/>
            <person name="Pils B."/>
            <person name="Prigge M."/>
            <person name="Rensing S.A."/>
            <person name="Riano-Pachon D.M."/>
            <person name="Roberts A.W."/>
            <person name="Sato Y."/>
            <person name="Scheller H.V."/>
            <person name="Schulz B."/>
            <person name="Schulz C."/>
            <person name="Shakirov E.V."/>
            <person name="Shibagaki N."/>
            <person name="Shinohara N."/>
            <person name="Shippen D.E."/>
            <person name="Soerensen I."/>
            <person name="Sotooka R."/>
            <person name="Sugimoto N."/>
            <person name="Sugita M."/>
            <person name="Sumikawa N."/>
            <person name="Tanurdzic M."/>
            <person name="Theissen G."/>
            <person name="Ulvskov P."/>
            <person name="Wakazuki S."/>
            <person name="Weng J.K."/>
            <person name="Willats W.W."/>
            <person name="Wipf D."/>
            <person name="Wolf P.G."/>
            <person name="Yang L."/>
            <person name="Zimmer A.D."/>
            <person name="Zhu Q."/>
            <person name="Mitros T."/>
            <person name="Hellsten U."/>
            <person name="Loque D."/>
            <person name="Otillar R."/>
            <person name="Salamov A."/>
            <person name="Schmutz J."/>
            <person name="Shapiro H."/>
            <person name="Lindquist E."/>
            <person name="Lucas S."/>
            <person name="Rokhsar D."/>
            <person name="Grigoriev I.V."/>
        </authorList>
    </citation>
    <scope>NUCLEOTIDE SEQUENCE [LARGE SCALE GENOMIC DNA]</scope>
</reference>
<dbReference type="NCBIfam" id="NF001136">
    <property type="entry name" value="PRK00142.1-4"/>
    <property type="match status" value="1"/>
</dbReference>
<dbReference type="EMBL" id="GL377565">
    <property type="protein sequence ID" value="EFJ37942.1"/>
    <property type="molecule type" value="Genomic_DNA"/>
</dbReference>